<dbReference type="GO" id="GO:0031956">
    <property type="term" value="F:medium-chain fatty acid-CoA ligase activity"/>
    <property type="evidence" value="ECO:0007669"/>
    <property type="project" value="TreeGrafter"/>
</dbReference>
<dbReference type="Gene3D" id="3.30.300.30">
    <property type="match status" value="1"/>
</dbReference>
<dbReference type="EMBL" id="CP013342">
    <property type="protein sequence ID" value="AMU96621.1"/>
    <property type="molecule type" value="Genomic_DNA"/>
</dbReference>
<dbReference type="Proteomes" id="UP000076234">
    <property type="component" value="Chromosome"/>
</dbReference>
<dbReference type="KEGG" id="ster:AOA14_18645"/>
<keyword evidence="2" id="KW-0436">Ligase</keyword>
<accession>A0A142W3M0</accession>
<dbReference type="InterPro" id="IPR020845">
    <property type="entry name" value="AMP-binding_CS"/>
</dbReference>
<evidence type="ECO:0000259" key="3">
    <source>
        <dbReference type="Pfam" id="PF00501"/>
    </source>
</evidence>
<dbReference type="PANTHER" id="PTHR43201">
    <property type="entry name" value="ACYL-COA SYNTHETASE"/>
    <property type="match status" value="1"/>
</dbReference>
<dbReference type="Pfam" id="PF13193">
    <property type="entry name" value="AMP-binding_C"/>
    <property type="match status" value="1"/>
</dbReference>
<reference evidence="5 6" key="2">
    <citation type="journal article" date="2016" name="Genome Announc.">
        <title>Complete Genome Sequence of Sphingopyxis terrae Strain 203-1 (NBRC 111660), a Polyethylene Glycol Degrader.</title>
        <authorList>
            <person name="Ohtsubo Y."/>
            <person name="Nonoyama S."/>
            <person name="Nagata Y."/>
            <person name="Numata M."/>
            <person name="Tsuchikane K."/>
            <person name="Hosoyama A."/>
            <person name="Yamazoe A."/>
            <person name="Tsuda M."/>
            <person name="Fujita N."/>
            <person name="Kawai F."/>
        </authorList>
    </citation>
    <scope>NUCLEOTIDE SEQUENCE [LARGE SCALE GENOMIC DNA]</scope>
    <source>
        <strain evidence="5 6">203-1</strain>
    </source>
</reference>
<name>A0A142W3M0_9SPHN</name>
<reference evidence="6" key="1">
    <citation type="submission" date="2015-11" db="EMBL/GenBank/DDBJ databases">
        <title>Complete genome sequence of a polyethylene glycol-degrading strain Sphingopyxis terrae strain 203-1 (NBRC 15098).</title>
        <authorList>
            <person name="Yoshiyuki O."/>
            <person name="Shouta N."/>
            <person name="Nagata Y."/>
            <person name="Numata M."/>
            <person name="Tsuchikane K."/>
            <person name="Hosoyama A."/>
            <person name="Yamazoe A."/>
            <person name="Tsuda M."/>
            <person name="Fujita N."/>
            <person name="Kawai F."/>
        </authorList>
    </citation>
    <scope>NUCLEOTIDE SEQUENCE [LARGE SCALE GENOMIC DNA]</scope>
    <source>
        <strain evidence="6">203-1</strain>
    </source>
</reference>
<dbReference type="PANTHER" id="PTHR43201:SF5">
    <property type="entry name" value="MEDIUM-CHAIN ACYL-COA LIGASE ACSF2, MITOCHONDRIAL"/>
    <property type="match status" value="1"/>
</dbReference>
<evidence type="ECO:0000313" key="6">
    <source>
        <dbReference type="Proteomes" id="UP000076234"/>
    </source>
</evidence>
<dbReference type="InterPro" id="IPR045851">
    <property type="entry name" value="AMP-bd_C_sf"/>
</dbReference>
<dbReference type="PROSITE" id="PS00455">
    <property type="entry name" value="AMP_BINDING"/>
    <property type="match status" value="1"/>
</dbReference>
<evidence type="ECO:0000256" key="1">
    <source>
        <dbReference type="ARBA" id="ARBA00006432"/>
    </source>
</evidence>
<proteinExistence type="inferred from homology"/>
<protein>
    <recommendedName>
        <fullName evidence="7">Fatty acid--CoA ligase</fullName>
    </recommendedName>
</protein>
<organism evidence="5 6">
    <name type="scientific">Sphingopyxis terrae subsp. terrae NBRC 15098</name>
    <dbReference type="NCBI Taxonomy" id="1219058"/>
    <lineage>
        <taxon>Bacteria</taxon>
        <taxon>Pseudomonadati</taxon>
        <taxon>Pseudomonadota</taxon>
        <taxon>Alphaproteobacteria</taxon>
        <taxon>Sphingomonadales</taxon>
        <taxon>Sphingomonadaceae</taxon>
        <taxon>Sphingopyxis</taxon>
    </lineage>
</organism>
<dbReference type="STRING" id="1219058.AOA14_18645"/>
<dbReference type="InterPro" id="IPR000873">
    <property type="entry name" value="AMP-dep_synth/lig_dom"/>
</dbReference>
<dbReference type="RefSeq" id="WP_082820007.1">
    <property type="nucleotide sequence ID" value="NZ_CP013342.1"/>
</dbReference>
<dbReference type="Pfam" id="PF00501">
    <property type="entry name" value="AMP-binding"/>
    <property type="match status" value="1"/>
</dbReference>
<dbReference type="Gene3D" id="2.30.38.10">
    <property type="entry name" value="Luciferase, Domain 3"/>
    <property type="match status" value="1"/>
</dbReference>
<evidence type="ECO:0000256" key="2">
    <source>
        <dbReference type="ARBA" id="ARBA00022598"/>
    </source>
</evidence>
<evidence type="ECO:0000259" key="4">
    <source>
        <dbReference type="Pfam" id="PF13193"/>
    </source>
</evidence>
<evidence type="ECO:0008006" key="7">
    <source>
        <dbReference type="Google" id="ProtNLM"/>
    </source>
</evidence>
<dbReference type="Gene3D" id="3.40.50.980">
    <property type="match status" value="2"/>
</dbReference>
<dbReference type="InterPro" id="IPR025110">
    <property type="entry name" value="AMP-bd_C"/>
</dbReference>
<gene>
    <name evidence="5" type="ORF">AOA14_18645</name>
</gene>
<feature type="domain" description="AMP-dependent synthetase/ligase" evidence="3">
    <location>
        <begin position="49"/>
        <end position="416"/>
    </location>
</feature>
<sequence>MDRTDAISKLTARGEQFELQDITINGNVCKWFVNAPSTLPQMIKESISDQTFYVYKTERYTFNEMYQRASSLAAELIEKYGISPGDRVAIGMRNYPEWPIAFTAITSIGGIVVALNAWWESDELEYGLNHTGTKVAIVDQERLDRIIGNDRLNEMHLISVRSEPEERAQPIEPLLSRKVDMPEVELGPDDDAVILFTSGSTGHPKGSVSTHRNILASLLSWELDLTCMAVLKGRTKSKKNGSKAYTDSTLLGMPLFHVNGLLAVLLASYRKQRKVVAMYKWDPMRAVELVEREKIISFVGTPAMTGDIMLAAQDTGHDVGSLLAVGGGGAARAESQVKGLDDTFKNAKPGTAWGMTETNSIGTSIVGDDYLSRPSSSGRVSAVLELGVVDDGGNFLPSGERGELLIRGTSVIHKYWERPDSIDDFLEDGWFRTGDIAYIDKEGFLYVVDRLKQIIIRGGENIGCSEVESALAGYPSIIEACVYGVPDERLGEEVAATIYADNQVDVAALQESLKSKLANFKIPKYVRISETPLARIASGKIDKKSIQKEHVLELDTKKT</sequence>
<dbReference type="AlphaFoldDB" id="A0A142W3M0"/>
<dbReference type="GO" id="GO:0006631">
    <property type="term" value="P:fatty acid metabolic process"/>
    <property type="evidence" value="ECO:0007669"/>
    <property type="project" value="TreeGrafter"/>
</dbReference>
<evidence type="ECO:0000313" key="5">
    <source>
        <dbReference type="EMBL" id="AMU96621.1"/>
    </source>
</evidence>
<feature type="domain" description="AMP-binding enzyme C-terminal" evidence="4">
    <location>
        <begin position="466"/>
        <end position="540"/>
    </location>
</feature>
<comment type="similarity">
    <text evidence="1">Belongs to the ATP-dependent AMP-binding enzyme family.</text>
</comment>
<dbReference type="SUPFAM" id="SSF56801">
    <property type="entry name" value="Acetyl-CoA synthetase-like"/>
    <property type="match status" value="1"/>
</dbReference>